<evidence type="ECO:0008006" key="4">
    <source>
        <dbReference type="Google" id="ProtNLM"/>
    </source>
</evidence>
<feature type="compositionally biased region" description="Basic and acidic residues" evidence="1">
    <location>
        <begin position="82"/>
        <end position="93"/>
    </location>
</feature>
<feature type="region of interest" description="Disordered" evidence="1">
    <location>
        <begin position="76"/>
        <end position="106"/>
    </location>
</feature>
<accession>A0A7K0D4A6</accession>
<evidence type="ECO:0000256" key="1">
    <source>
        <dbReference type="SAM" id="MobiDB-lite"/>
    </source>
</evidence>
<keyword evidence="3" id="KW-1185">Reference proteome</keyword>
<sequence>MTTASGSDEERDPLVDEVLDIDEAEPDLDYDLGDDEQADEVREYERYISDPPGDLVIGYHEDGGRLGISRDLEQSWTRRRHRDEERAEDDRPAELAAMEVVDEPGD</sequence>
<dbReference type="EMBL" id="WEGK01000005">
    <property type="protein sequence ID" value="MQY19684.1"/>
    <property type="molecule type" value="Genomic_DNA"/>
</dbReference>
<evidence type="ECO:0000313" key="2">
    <source>
        <dbReference type="EMBL" id="MQY19684.1"/>
    </source>
</evidence>
<gene>
    <name evidence="2" type="ORF">NRB20_27760</name>
</gene>
<protein>
    <recommendedName>
        <fullName evidence="4">DUF5709 domain-containing protein</fullName>
    </recommendedName>
</protein>
<reference evidence="2 3" key="1">
    <citation type="submission" date="2019-10" db="EMBL/GenBank/DDBJ databases">
        <title>Nocardia macrotermitis sp. nov. and Nocardia aurantia sp. nov., isolated from the gut of fungus growing-termite Macrotermes natalensis.</title>
        <authorList>
            <person name="Benndorf R."/>
            <person name="Schwitalla J."/>
            <person name="Martin K."/>
            <person name="De Beer W."/>
            <person name="Kaster A.-K."/>
            <person name="Vollmers J."/>
            <person name="Poulsen M."/>
            <person name="Beemelmanns C."/>
        </authorList>
    </citation>
    <scope>NUCLEOTIDE SEQUENCE [LARGE SCALE GENOMIC DNA]</scope>
    <source>
        <strain evidence="2 3">RB20</strain>
    </source>
</reference>
<evidence type="ECO:0000313" key="3">
    <source>
        <dbReference type="Proteomes" id="UP000438448"/>
    </source>
</evidence>
<name>A0A7K0D4A6_9NOCA</name>
<dbReference type="Proteomes" id="UP000438448">
    <property type="component" value="Unassembled WGS sequence"/>
</dbReference>
<dbReference type="AlphaFoldDB" id="A0A7K0D4A6"/>
<proteinExistence type="predicted"/>
<dbReference type="RefSeq" id="WP_319944861.1">
    <property type="nucleotide sequence ID" value="NZ_WEGK01000005.1"/>
</dbReference>
<comment type="caution">
    <text evidence="2">The sequence shown here is derived from an EMBL/GenBank/DDBJ whole genome shotgun (WGS) entry which is preliminary data.</text>
</comment>
<organism evidence="2 3">
    <name type="scientific">Nocardia macrotermitis</name>
    <dbReference type="NCBI Taxonomy" id="2585198"/>
    <lineage>
        <taxon>Bacteria</taxon>
        <taxon>Bacillati</taxon>
        <taxon>Actinomycetota</taxon>
        <taxon>Actinomycetes</taxon>
        <taxon>Mycobacteriales</taxon>
        <taxon>Nocardiaceae</taxon>
        <taxon>Nocardia</taxon>
    </lineage>
</organism>